<reference evidence="1 2" key="1">
    <citation type="submission" date="2016-03" db="EMBL/GenBank/DDBJ databases">
        <title>Fine-scale spatial genetic structure of a fungal parasite of coffee scale insects.</title>
        <authorList>
            <person name="Jackson D."/>
            <person name="Zemenick K.A."/>
            <person name="Malloure B."/>
            <person name="Quandt C.A."/>
            <person name="James T.Y."/>
        </authorList>
    </citation>
    <scope>NUCLEOTIDE SEQUENCE [LARGE SCALE GENOMIC DNA]</scope>
    <source>
        <strain evidence="1 2">UM487</strain>
    </source>
</reference>
<dbReference type="Proteomes" id="UP000243081">
    <property type="component" value="Unassembled WGS sequence"/>
</dbReference>
<protein>
    <submittedName>
        <fullName evidence="1">Uncharacterized protein</fullName>
    </submittedName>
</protein>
<dbReference type="OrthoDB" id="5413531at2759"/>
<dbReference type="AlphaFoldDB" id="A0A179IUH4"/>
<organism evidence="1 2">
    <name type="scientific">Cordyceps confragosa</name>
    <name type="common">Lecanicillium lecanii</name>
    <dbReference type="NCBI Taxonomy" id="2714763"/>
    <lineage>
        <taxon>Eukaryota</taxon>
        <taxon>Fungi</taxon>
        <taxon>Dikarya</taxon>
        <taxon>Ascomycota</taxon>
        <taxon>Pezizomycotina</taxon>
        <taxon>Sordariomycetes</taxon>
        <taxon>Hypocreomycetidae</taxon>
        <taxon>Hypocreales</taxon>
        <taxon>Cordycipitaceae</taxon>
        <taxon>Akanthomyces</taxon>
    </lineage>
</organism>
<accession>A0A179IUH4</accession>
<keyword evidence="2" id="KW-1185">Reference proteome</keyword>
<evidence type="ECO:0000313" key="1">
    <source>
        <dbReference type="EMBL" id="OAR05639.1"/>
    </source>
</evidence>
<sequence>MPTFNASPPGVPATAYATAYANSWTDPANDFLSESDLALLAHVNCAYLSSPRHPPTLLGLKQHAQSLAVLIQRVSISHSRALVDEQGVRSADEHFAANDAFDWLNDLRTPYKNDDESHHLPIKSLMNTVAQESEREGPLTHCPLHRIAAPKSDGDDNDYDDRPFSTHQNLLLHANACLEILDHEYSATGGLMSILPSAFDGDAAQLEAARNTLLGQWLL</sequence>
<evidence type="ECO:0000313" key="2">
    <source>
        <dbReference type="Proteomes" id="UP000243081"/>
    </source>
</evidence>
<proteinExistence type="predicted"/>
<gene>
    <name evidence="1" type="ORF">LLEC1_05329</name>
</gene>
<dbReference type="EMBL" id="LUKN01000185">
    <property type="protein sequence ID" value="OAR05639.1"/>
    <property type="molecule type" value="Genomic_DNA"/>
</dbReference>
<comment type="caution">
    <text evidence="1">The sequence shown here is derived from an EMBL/GenBank/DDBJ whole genome shotgun (WGS) entry which is preliminary data.</text>
</comment>
<name>A0A179IUH4_CORDF</name>
<feature type="non-terminal residue" evidence="1">
    <location>
        <position position="219"/>
    </location>
</feature>